<sequence length="147" mass="16464">MRANLLFRNMQSRKLGMAVILDEFGGTSGIVTVEDLLEEIVGSLYDEYDEPEEEIEQVSDHEWRIGGSMRLDEIARHIGIHLPDDEYDTIGGLVFGKLNTIPTVGAVVELPESNITIRVETVDERRVDRVLLSWNPVSDPDLTGLEA</sequence>
<evidence type="ECO:0000256" key="3">
    <source>
        <dbReference type="ARBA" id="ARBA00022475"/>
    </source>
</evidence>
<dbReference type="Pfam" id="PF03471">
    <property type="entry name" value="CorC_HlyC"/>
    <property type="match status" value="1"/>
</dbReference>
<dbReference type="GO" id="GO:0005886">
    <property type="term" value="C:plasma membrane"/>
    <property type="evidence" value="ECO:0007669"/>
    <property type="project" value="UniProtKB-SubCell"/>
</dbReference>
<dbReference type="InterPro" id="IPR046342">
    <property type="entry name" value="CBS_dom_sf"/>
</dbReference>
<dbReference type="PANTHER" id="PTHR22777">
    <property type="entry name" value="HEMOLYSIN-RELATED"/>
    <property type="match status" value="1"/>
</dbReference>
<dbReference type="Gene3D" id="3.90.1280.20">
    <property type="match status" value="1"/>
</dbReference>
<dbReference type="Gene3D" id="3.30.465.10">
    <property type="match status" value="1"/>
</dbReference>
<evidence type="ECO:0000256" key="4">
    <source>
        <dbReference type="ARBA" id="ARBA00022737"/>
    </source>
</evidence>
<protein>
    <recommendedName>
        <fullName evidence="6">Transporter-associated domain-containing protein</fullName>
    </recommendedName>
</protein>
<dbReference type="InterPro" id="IPR016169">
    <property type="entry name" value="FAD-bd_PCMH_sub2"/>
</dbReference>
<evidence type="ECO:0000313" key="7">
    <source>
        <dbReference type="EMBL" id="MPM99963.1"/>
    </source>
</evidence>
<dbReference type="SUPFAM" id="SSF54631">
    <property type="entry name" value="CBS-domain pair"/>
    <property type="match status" value="1"/>
</dbReference>
<dbReference type="PANTHER" id="PTHR22777:SF32">
    <property type="entry name" value="UPF0053 INNER MEMBRANE PROTEIN YFJD"/>
    <property type="match status" value="1"/>
</dbReference>
<dbReference type="InterPro" id="IPR036318">
    <property type="entry name" value="FAD-bd_PCMH-like_sf"/>
</dbReference>
<evidence type="ECO:0000256" key="2">
    <source>
        <dbReference type="ARBA" id="ARBA00006337"/>
    </source>
</evidence>
<accession>A0A645EGT0</accession>
<evidence type="ECO:0000256" key="5">
    <source>
        <dbReference type="ARBA" id="ARBA00023122"/>
    </source>
</evidence>
<name>A0A645EGT0_9ZZZZ</name>
<evidence type="ECO:0000256" key="1">
    <source>
        <dbReference type="ARBA" id="ARBA00004651"/>
    </source>
</evidence>
<comment type="caution">
    <text evidence="7">The sequence shown here is derived from an EMBL/GenBank/DDBJ whole genome shotgun (WGS) entry which is preliminary data.</text>
</comment>
<dbReference type="InterPro" id="IPR005170">
    <property type="entry name" value="Transptr-assoc_dom"/>
</dbReference>
<keyword evidence="5" id="KW-0129">CBS domain</keyword>
<dbReference type="AlphaFoldDB" id="A0A645EGT0"/>
<keyword evidence="3" id="KW-1003">Cell membrane</keyword>
<keyword evidence="3" id="KW-0472">Membrane</keyword>
<proteinExistence type="inferred from homology"/>
<keyword evidence="4" id="KW-0677">Repeat</keyword>
<dbReference type="EMBL" id="VSSQ01046017">
    <property type="protein sequence ID" value="MPM99963.1"/>
    <property type="molecule type" value="Genomic_DNA"/>
</dbReference>
<evidence type="ECO:0000259" key="6">
    <source>
        <dbReference type="SMART" id="SM01091"/>
    </source>
</evidence>
<feature type="domain" description="Transporter-associated" evidence="6">
    <location>
        <begin position="56"/>
        <end position="136"/>
    </location>
</feature>
<comment type="subcellular location">
    <subcellularLocation>
        <location evidence="1">Cell membrane</location>
        <topology evidence="1">Multi-pass membrane protein</topology>
    </subcellularLocation>
</comment>
<dbReference type="GO" id="GO:0050660">
    <property type="term" value="F:flavin adenine dinucleotide binding"/>
    <property type="evidence" value="ECO:0007669"/>
    <property type="project" value="InterPro"/>
</dbReference>
<organism evidence="7">
    <name type="scientific">bioreactor metagenome</name>
    <dbReference type="NCBI Taxonomy" id="1076179"/>
    <lineage>
        <taxon>unclassified sequences</taxon>
        <taxon>metagenomes</taxon>
        <taxon>ecological metagenomes</taxon>
    </lineage>
</organism>
<comment type="similarity">
    <text evidence="2">Belongs to the UPF0053 family.</text>
</comment>
<dbReference type="SUPFAM" id="SSF56176">
    <property type="entry name" value="FAD-binding/transporter-associated domain-like"/>
    <property type="match status" value="1"/>
</dbReference>
<reference evidence="7" key="1">
    <citation type="submission" date="2019-08" db="EMBL/GenBank/DDBJ databases">
        <authorList>
            <person name="Kucharzyk K."/>
            <person name="Murdoch R.W."/>
            <person name="Higgins S."/>
            <person name="Loffler F."/>
        </authorList>
    </citation>
    <scope>NUCLEOTIDE SEQUENCE</scope>
</reference>
<gene>
    <name evidence="7" type="ORF">SDC9_147158</name>
</gene>
<dbReference type="SMART" id="SM01091">
    <property type="entry name" value="CorC_HlyC"/>
    <property type="match status" value="1"/>
</dbReference>